<keyword evidence="2" id="KW-1185">Reference proteome</keyword>
<organism evidence="1 2">
    <name type="scientific">Woeseia oceani</name>
    <dbReference type="NCBI Taxonomy" id="1548547"/>
    <lineage>
        <taxon>Bacteria</taxon>
        <taxon>Pseudomonadati</taxon>
        <taxon>Pseudomonadota</taxon>
        <taxon>Gammaproteobacteria</taxon>
        <taxon>Woeseiales</taxon>
        <taxon>Woeseiaceae</taxon>
        <taxon>Woeseia</taxon>
    </lineage>
</organism>
<name>A0A193LJP7_9GAMM</name>
<dbReference type="Gene3D" id="2.60.40.3440">
    <property type="match status" value="1"/>
</dbReference>
<reference evidence="1 2" key="1">
    <citation type="submission" date="2016-06" db="EMBL/GenBank/DDBJ databases">
        <title>Complete genome sequence of a deep-branching marine Gamma Proteobacterium Woeseia oceani type strain XK5.</title>
        <authorList>
            <person name="Mu D."/>
            <person name="Du Z."/>
        </authorList>
    </citation>
    <scope>NUCLEOTIDE SEQUENCE [LARGE SCALE GENOMIC DNA]</scope>
    <source>
        <strain evidence="1 2">XK5</strain>
    </source>
</reference>
<dbReference type="KEGG" id="woc:BA177_17615"/>
<accession>A0A193LJP7</accession>
<gene>
    <name evidence="1" type="ORF">BA177_17615</name>
</gene>
<sequence length="751" mass="81842">MFVGVLSGMPSVLSVLDNDRTGEQLVSVSRSRVGSEIAIDGTTILYTSPSDFVGEDSFFYITENSNSEQTRSEVELRVDQVSRPNDPAAAPVPLAAMTADGPYAVEYELYGGIDLITHTTTIQEADFGQLIRVDGIPSPTRIEGAKQGHRVSARLRAGVRYLISFEYSMDRESDVIPPLIWSEYPQSVVTDSYSVPLYDDLCIYYEDWVWGNFWACHTNQTGVERLVGHVFEPKVTDEYNFYLWSEVYVLDDKLVVLCENLPSFGCGYNLMIEELDDNTSTRQDASIAIGGSAVHGSIETTADSDWFTMNAYATETTVINVYPEPDAKGEQLDDFLVQLWVDGQIVAYTAPTGGVATLEHVATGDHSLRVGIESSGGQIGGYRIESAGGDVPSDTSTFAGMEVGEVVDGQINNGRDAGDWFKVYLTANVPYEASITTSIADIENAFIGLRDVRGDAVWTSRQNDDLVCNPGCEHTHRVSFSLVRSGYYFLTAAAPEPQQSGHYQLALVERQATAPDDDLAGDTTTIGRAESMVPSHGVLESAGDVDWFRFISAFGGEQRAFFVDGAYVLNGLFEYPTVAIVDDNGNVVATGEVWTDGVQRVAMTTAQSGNYYLTVSTNSTNALPYTVHNSVGDPAGNRDSWAYIGFCAEVHQSISRTADLDWYNIELLEDRSYAFEIAGEEQGYTAATRPRVSLYTETGDFVDSVTSVDASATLAIDITTSGRYFLEVNNDSGRIGGYRLLATDVSAGSCE</sequence>
<protein>
    <recommendedName>
        <fullName evidence="3">Peptidase C-terminal archaeal/bacterial domain-containing protein</fullName>
    </recommendedName>
</protein>
<evidence type="ECO:0008006" key="3">
    <source>
        <dbReference type="Google" id="ProtNLM"/>
    </source>
</evidence>
<proteinExistence type="predicted"/>
<dbReference type="Proteomes" id="UP000092695">
    <property type="component" value="Chromosome"/>
</dbReference>
<evidence type="ECO:0000313" key="2">
    <source>
        <dbReference type="Proteomes" id="UP000092695"/>
    </source>
</evidence>
<dbReference type="AlphaFoldDB" id="A0A193LJP7"/>
<dbReference type="EMBL" id="CP016268">
    <property type="protein sequence ID" value="ANO52765.1"/>
    <property type="molecule type" value="Genomic_DNA"/>
</dbReference>
<evidence type="ECO:0000313" key="1">
    <source>
        <dbReference type="EMBL" id="ANO52765.1"/>
    </source>
</evidence>
<dbReference type="Gene3D" id="2.60.120.380">
    <property type="match status" value="4"/>
</dbReference>